<dbReference type="InterPro" id="IPR020056">
    <property type="entry name" value="Rbsml_bL25/Gln-tRNA_synth_N"/>
</dbReference>
<comment type="similarity">
    <text evidence="5">Belongs to the bacterial ribosomal protein bL25 family. CTC subfamily.</text>
</comment>
<comment type="function">
    <text evidence="5">This is one of the proteins that binds to the 5S RNA in the ribosome where it forms part of the central protuberance.</text>
</comment>
<comment type="caution">
    <text evidence="9">The sequence shown here is derived from an EMBL/GenBank/DDBJ whole genome shotgun (WGS) entry which is preliminary data.</text>
</comment>
<dbReference type="InterPro" id="IPR029751">
    <property type="entry name" value="Ribosomal_L25_dom"/>
</dbReference>
<dbReference type="InterPro" id="IPR020930">
    <property type="entry name" value="Ribosomal_uL5_bac-type"/>
</dbReference>
<dbReference type="Pfam" id="PF01386">
    <property type="entry name" value="Ribosomal_L25p"/>
    <property type="match status" value="1"/>
</dbReference>
<protein>
    <recommendedName>
        <fullName evidence="5">Large ribosomal subunit protein bL25</fullName>
    </recommendedName>
    <alternativeName>
        <fullName evidence="5">General stress protein CTC</fullName>
    </alternativeName>
</protein>
<feature type="domain" description="Large ribosomal subunit protein bL25 beta" evidence="8">
    <location>
        <begin position="99"/>
        <end position="183"/>
    </location>
</feature>
<dbReference type="InterPro" id="IPR020057">
    <property type="entry name" value="Ribosomal_bL25_b-dom"/>
</dbReference>
<name>A0A2H0WXJ2_9BACT</name>
<gene>
    <name evidence="5" type="primary">rplY</name>
    <name evidence="5" type="synonym">ctc</name>
    <name evidence="9" type="ORF">COT59_01335</name>
</gene>
<dbReference type="InterPro" id="IPR037121">
    <property type="entry name" value="Ribosomal_bL25_C"/>
</dbReference>
<dbReference type="Proteomes" id="UP000229675">
    <property type="component" value="Unassembled WGS sequence"/>
</dbReference>
<feature type="compositionally biased region" description="Basic and acidic residues" evidence="6">
    <location>
        <begin position="200"/>
        <end position="211"/>
    </location>
</feature>
<keyword evidence="3 5" id="KW-0689">Ribosomal protein</keyword>
<dbReference type="InterPro" id="IPR011035">
    <property type="entry name" value="Ribosomal_bL25/Gln-tRNA_synth"/>
</dbReference>
<dbReference type="SUPFAM" id="SSF50715">
    <property type="entry name" value="Ribosomal protein L25-like"/>
    <property type="match status" value="1"/>
</dbReference>
<evidence type="ECO:0000313" key="10">
    <source>
        <dbReference type="Proteomes" id="UP000229675"/>
    </source>
</evidence>
<dbReference type="InterPro" id="IPR001021">
    <property type="entry name" value="Ribosomal_bL25_long"/>
</dbReference>
<dbReference type="GO" id="GO:0003735">
    <property type="term" value="F:structural constituent of ribosome"/>
    <property type="evidence" value="ECO:0007669"/>
    <property type="project" value="InterPro"/>
</dbReference>
<dbReference type="Gene3D" id="2.40.240.10">
    <property type="entry name" value="Ribosomal Protein L25, Chain P"/>
    <property type="match status" value="1"/>
</dbReference>
<keyword evidence="2 5" id="KW-0694">RNA-binding</keyword>
<dbReference type="CDD" id="cd00495">
    <property type="entry name" value="Ribosomal_L25_TL5_CTC"/>
    <property type="match status" value="1"/>
</dbReference>
<evidence type="ECO:0000256" key="1">
    <source>
        <dbReference type="ARBA" id="ARBA00022730"/>
    </source>
</evidence>
<dbReference type="EMBL" id="PEZD01000030">
    <property type="protein sequence ID" value="PIS17301.1"/>
    <property type="molecule type" value="Genomic_DNA"/>
</dbReference>
<sequence>MLSLSAKIRKTQGRKTKALRIKGVLPAVLYGPEIKTASLEVDAKEFQKVYQETGESTLISLEIESGKKKYLVLIHDLKRDPLTSEVIHVDLYQPSLEKEIEAHVPIILEGESPAIKNLGGTLIKNIGEVVVKALPQNLPKEIKVNISGLATFGNHLLIKDLKLAEGIKILKEPDEIVASIAQPEKVEEELEKPIEEKVEEVEKVEKEKKEEAEEVEEEKPTETAGKEEKKGK</sequence>
<dbReference type="GO" id="GO:0006412">
    <property type="term" value="P:translation"/>
    <property type="evidence" value="ECO:0007669"/>
    <property type="project" value="UniProtKB-UniRule"/>
</dbReference>
<evidence type="ECO:0000259" key="8">
    <source>
        <dbReference type="Pfam" id="PF14693"/>
    </source>
</evidence>
<feature type="region of interest" description="Disordered" evidence="6">
    <location>
        <begin position="200"/>
        <end position="232"/>
    </location>
</feature>
<evidence type="ECO:0000256" key="3">
    <source>
        <dbReference type="ARBA" id="ARBA00022980"/>
    </source>
</evidence>
<dbReference type="PANTHER" id="PTHR33284">
    <property type="entry name" value="RIBOSOMAL PROTEIN L25/GLN-TRNA SYNTHETASE, ANTI-CODON-BINDING DOMAIN-CONTAINING PROTEIN"/>
    <property type="match status" value="1"/>
</dbReference>
<evidence type="ECO:0000313" key="9">
    <source>
        <dbReference type="EMBL" id="PIS17301.1"/>
    </source>
</evidence>
<dbReference type="Gene3D" id="2.170.120.20">
    <property type="entry name" value="Ribosomal protein L25, beta domain"/>
    <property type="match status" value="1"/>
</dbReference>
<accession>A0A2H0WXJ2</accession>
<organism evidence="9 10">
    <name type="scientific">Candidatus Nealsonbacteria bacterium CG09_land_8_20_14_0_10_42_14</name>
    <dbReference type="NCBI Taxonomy" id="1974707"/>
    <lineage>
        <taxon>Bacteria</taxon>
        <taxon>Candidatus Nealsoniibacteriota</taxon>
    </lineage>
</organism>
<evidence type="ECO:0000256" key="2">
    <source>
        <dbReference type="ARBA" id="ARBA00022884"/>
    </source>
</evidence>
<feature type="compositionally biased region" description="Basic and acidic residues" evidence="6">
    <location>
        <begin position="218"/>
        <end position="232"/>
    </location>
</feature>
<evidence type="ECO:0000256" key="4">
    <source>
        <dbReference type="ARBA" id="ARBA00023274"/>
    </source>
</evidence>
<feature type="domain" description="Large ribosomal subunit protein bL25 L25" evidence="7">
    <location>
        <begin position="4"/>
        <end position="91"/>
    </location>
</feature>
<comment type="subunit">
    <text evidence="5">Part of the 50S ribosomal subunit; part of the 5S rRNA/L5/L18/L25 subcomplex. Contacts the 5S rRNA. Binds to the 5S rRNA independently of L5 and L18.</text>
</comment>
<dbReference type="AlphaFoldDB" id="A0A2H0WXJ2"/>
<evidence type="ECO:0000256" key="5">
    <source>
        <dbReference type="HAMAP-Rule" id="MF_01334"/>
    </source>
</evidence>
<proteinExistence type="inferred from homology"/>
<dbReference type="Pfam" id="PF14693">
    <property type="entry name" value="Ribosomal_TL5_C"/>
    <property type="match status" value="1"/>
</dbReference>
<dbReference type="GO" id="GO:0008097">
    <property type="term" value="F:5S rRNA binding"/>
    <property type="evidence" value="ECO:0007669"/>
    <property type="project" value="InterPro"/>
</dbReference>
<dbReference type="HAMAP" id="MF_01334">
    <property type="entry name" value="Ribosomal_bL25_CTC"/>
    <property type="match status" value="1"/>
</dbReference>
<keyword evidence="4 5" id="KW-0687">Ribonucleoprotein</keyword>
<dbReference type="NCBIfam" id="TIGR00731">
    <property type="entry name" value="bL25_bact_ctc"/>
    <property type="match status" value="1"/>
</dbReference>
<reference evidence="10" key="1">
    <citation type="submission" date="2017-09" db="EMBL/GenBank/DDBJ databases">
        <title>Depth-based differentiation of microbial function through sediment-hosted aquifers and enrichment of novel symbionts in the deep terrestrial subsurface.</title>
        <authorList>
            <person name="Probst A.J."/>
            <person name="Ladd B."/>
            <person name="Jarett J.K."/>
            <person name="Geller-Mcgrath D.E."/>
            <person name="Sieber C.M.K."/>
            <person name="Emerson J.B."/>
            <person name="Anantharaman K."/>
            <person name="Thomas B.C."/>
            <person name="Malmstrom R."/>
            <person name="Stieglmeier M."/>
            <person name="Klingl A."/>
            <person name="Woyke T."/>
            <person name="Ryan C.M."/>
            <person name="Banfield J.F."/>
        </authorList>
    </citation>
    <scope>NUCLEOTIDE SEQUENCE [LARGE SCALE GENOMIC DNA]</scope>
</reference>
<keyword evidence="1 5" id="KW-0699">rRNA-binding</keyword>
<dbReference type="GO" id="GO:0022625">
    <property type="term" value="C:cytosolic large ribosomal subunit"/>
    <property type="evidence" value="ECO:0007669"/>
    <property type="project" value="TreeGrafter"/>
</dbReference>
<dbReference type="PANTHER" id="PTHR33284:SF1">
    <property type="entry name" value="RIBOSOMAL PROTEIN L25_GLN-TRNA SYNTHETASE, ANTI-CODON-BINDING DOMAIN-CONTAINING PROTEIN"/>
    <property type="match status" value="1"/>
</dbReference>
<evidence type="ECO:0000259" key="7">
    <source>
        <dbReference type="Pfam" id="PF01386"/>
    </source>
</evidence>
<evidence type="ECO:0000256" key="6">
    <source>
        <dbReference type="SAM" id="MobiDB-lite"/>
    </source>
</evidence>